<evidence type="ECO:0000313" key="3">
    <source>
        <dbReference type="Proteomes" id="UP000282876"/>
    </source>
</evidence>
<keyword evidence="1" id="KW-0812">Transmembrane</keyword>
<accession>A0A437ANV4</accession>
<proteinExistence type="predicted"/>
<protein>
    <submittedName>
        <fullName evidence="2">Uncharacterized protein</fullName>
    </submittedName>
</protein>
<gene>
    <name evidence="2" type="ORF">TUBRATIS_006830</name>
</gene>
<reference evidence="2 3" key="1">
    <citation type="submission" date="2018-10" db="EMBL/GenBank/DDBJ databases">
        <title>Draft genome sequence of the microsporidian Tubulinosema ratisbonensis.</title>
        <authorList>
            <person name="Polonais V."/>
            <person name="Peyretaillade E."/>
            <person name="Niehus S."/>
            <person name="Wawrzyniak I."/>
            <person name="Franchet A."/>
            <person name="Gaspin C."/>
            <person name="Reichstadt M."/>
            <person name="Belser C."/>
            <person name="Labadie K."/>
            <person name="Delbac F."/>
            <person name="Ferrandon D."/>
        </authorList>
    </citation>
    <scope>NUCLEOTIDE SEQUENCE [LARGE SCALE GENOMIC DNA]</scope>
    <source>
        <strain evidence="2 3">Franzen</strain>
    </source>
</reference>
<evidence type="ECO:0000256" key="1">
    <source>
        <dbReference type="SAM" id="Phobius"/>
    </source>
</evidence>
<feature type="transmembrane region" description="Helical" evidence="1">
    <location>
        <begin position="468"/>
        <end position="489"/>
    </location>
</feature>
<keyword evidence="3" id="KW-1185">Reference proteome</keyword>
<sequence length="621" mass="73479">MLKILIEAILIFASKRKTKEALESYLYKKRMNFGNESSNKESFAHFNNFEQPGSSYNAFLSISNAKGNTTKYDPGAAHKPANHDNAESKKHEVDKFVDTLINIIDNPKNTSFESEKPKLPIVVENFVEESSNRPTTIGNMIKVSSSSSSETEKTSFIDYSIILSKNTEKAKKLFKIGVTRFSDINVEKMYLTPIFEDYDYFQKSKKHFENYLKKISLPDKYEILSEYKVLSKYQLFSIDTINEEKTKIIQKKFPYVSYLSEITIFLEKNFLFKLENIYLFVTRPETKNLKNVFDLTNPDNNLEDLKSFFSKYICSSYIQKYFKKELEEQWDHDKCYQKVSDAVIQFNCFYSKYAKSIPSLYSEDFSSYSEKIKPFFLCEDKYETIERFVIWFTGLFNNPTNSLLFLVFPRLEDFLEQIFDSKSLFYVYGRYHFFLSLIVLKFNYLLPRLKYEFKKLDKNPEFLITHSKFFNLFFLEVSCMMCVFATTVLQHEFEVEEMFVQAFISFIRIHIPSITKCLKFSEFIPRYPISQKCKIVSIDFEPIKANKQPQSNAFNAISERGIKTINKNLLKCCKDETSEFEYPKNHYEMHLYYERFLKTQNENAKKITEAFRNYFSATNNK</sequence>
<dbReference type="EMBL" id="RCSS01000142">
    <property type="protein sequence ID" value="RVD92799.1"/>
    <property type="molecule type" value="Genomic_DNA"/>
</dbReference>
<evidence type="ECO:0000313" key="2">
    <source>
        <dbReference type="EMBL" id="RVD92799.1"/>
    </source>
</evidence>
<dbReference type="Proteomes" id="UP000282876">
    <property type="component" value="Unassembled WGS sequence"/>
</dbReference>
<organism evidence="2 3">
    <name type="scientific">Tubulinosema ratisbonensis</name>
    <dbReference type="NCBI Taxonomy" id="291195"/>
    <lineage>
        <taxon>Eukaryota</taxon>
        <taxon>Fungi</taxon>
        <taxon>Fungi incertae sedis</taxon>
        <taxon>Microsporidia</taxon>
        <taxon>Tubulinosematoidea</taxon>
        <taxon>Tubulinosematidae</taxon>
        <taxon>Tubulinosema</taxon>
    </lineage>
</organism>
<keyword evidence="1" id="KW-0472">Membrane</keyword>
<comment type="caution">
    <text evidence="2">The sequence shown here is derived from an EMBL/GenBank/DDBJ whole genome shotgun (WGS) entry which is preliminary data.</text>
</comment>
<keyword evidence="1" id="KW-1133">Transmembrane helix</keyword>
<dbReference type="VEuPathDB" id="MicrosporidiaDB:TUBRATIS_006830"/>
<name>A0A437ANV4_9MICR</name>
<dbReference type="AlphaFoldDB" id="A0A437ANV4"/>
<feature type="transmembrane region" description="Helical" evidence="1">
    <location>
        <begin position="428"/>
        <end position="447"/>
    </location>
</feature>